<reference evidence="6 7" key="1">
    <citation type="submission" date="2019-03" db="EMBL/GenBank/DDBJ databases">
        <title>Genomic Encyclopedia of Type Strains, Phase IV (KMG-IV): sequencing the most valuable type-strain genomes for metagenomic binning, comparative biology and taxonomic classification.</title>
        <authorList>
            <person name="Goeker M."/>
        </authorList>
    </citation>
    <scope>NUCLEOTIDE SEQUENCE [LARGE SCALE GENOMIC DNA]</scope>
    <source>
        <strain evidence="6 7">DSM 28697</strain>
    </source>
</reference>
<dbReference type="RefSeq" id="WP_133580764.1">
    <property type="nucleotide sequence ID" value="NZ_SNYJ01000009.1"/>
</dbReference>
<keyword evidence="2" id="KW-0410">Iron transport</keyword>
<dbReference type="PANTHER" id="PTHR30006:SF15">
    <property type="entry name" value="IRON-UTILIZATION PERIPLASMIC PROTEIN"/>
    <property type="match status" value="1"/>
</dbReference>
<dbReference type="GO" id="GO:0046872">
    <property type="term" value="F:metal ion binding"/>
    <property type="evidence" value="ECO:0007669"/>
    <property type="project" value="UniProtKB-KW"/>
</dbReference>
<dbReference type="AlphaFoldDB" id="A0A4R6U0H6"/>
<keyword evidence="3 5" id="KW-0732">Signal</keyword>
<feature type="binding site" evidence="4">
    <location>
        <position position="242"/>
    </location>
    <ligand>
        <name>Fe cation</name>
        <dbReference type="ChEBI" id="CHEBI:24875"/>
    </ligand>
</feature>
<dbReference type="Gene3D" id="3.40.190.10">
    <property type="entry name" value="Periplasmic binding protein-like II"/>
    <property type="match status" value="2"/>
</dbReference>
<dbReference type="PIRSF" id="PIRSF002825">
    <property type="entry name" value="CfbpA"/>
    <property type="match status" value="1"/>
</dbReference>
<evidence type="ECO:0000256" key="2">
    <source>
        <dbReference type="ARBA" id="ARBA00022496"/>
    </source>
</evidence>
<name>A0A4R6U0H6_9BACI</name>
<evidence type="ECO:0000256" key="5">
    <source>
        <dbReference type="SAM" id="SignalP"/>
    </source>
</evidence>
<protein>
    <submittedName>
        <fullName evidence="6">Iron(III) transport system substrate-binding protein</fullName>
    </submittedName>
</protein>
<dbReference type="GO" id="GO:0030288">
    <property type="term" value="C:outer membrane-bounded periplasmic space"/>
    <property type="evidence" value="ECO:0007669"/>
    <property type="project" value="TreeGrafter"/>
</dbReference>
<keyword evidence="4" id="KW-0408">Iron</keyword>
<dbReference type="Pfam" id="PF13343">
    <property type="entry name" value="SBP_bac_6"/>
    <property type="match status" value="1"/>
</dbReference>
<dbReference type="Proteomes" id="UP000295632">
    <property type="component" value="Unassembled WGS sequence"/>
</dbReference>
<evidence type="ECO:0000313" key="6">
    <source>
        <dbReference type="EMBL" id="TDQ38712.1"/>
    </source>
</evidence>
<accession>A0A4R6U0H6</accession>
<dbReference type="CDD" id="cd13542">
    <property type="entry name" value="PBP2_FutA1_ilke"/>
    <property type="match status" value="1"/>
</dbReference>
<dbReference type="GO" id="GO:0006826">
    <property type="term" value="P:iron ion transport"/>
    <property type="evidence" value="ECO:0007669"/>
    <property type="project" value="UniProtKB-KW"/>
</dbReference>
<dbReference type="PROSITE" id="PS51257">
    <property type="entry name" value="PROKAR_LIPOPROTEIN"/>
    <property type="match status" value="1"/>
</dbReference>
<dbReference type="PANTHER" id="PTHR30006">
    <property type="entry name" value="THIAMINE-BINDING PERIPLASMIC PROTEIN-RELATED"/>
    <property type="match status" value="1"/>
</dbReference>
<comment type="similarity">
    <text evidence="1">Belongs to the bacterial solute-binding protein 1 family.</text>
</comment>
<evidence type="ECO:0000256" key="3">
    <source>
        <dbReference type="ARBA" id="ARBA00022729"/>
    </source>
</evidence>
<dbReference type="EMBL" id="SNYJ01000009">
    <property type="protein sequence ID" value="TDQ38712.1"/>
    <property type="molecule type" value="Genomic_DNA"/>
</dbReference>
<gene>
    <name evidence="6" type="ORF">EV213_10981</name>
</gene>
<dbReference type="InterPro" id="IPR026045">
    <property type="entry name" value="Ferric-bd"/>
</dbReference>
<proteinExistence type="inferred from homology"/>
<feature type="binding site" evidence="4">
    <location>
        <position position="55"/>
    </location>
    <ligand>
        <name>Fe cation</name>
        <dbReference type="ChEBI" id="CHEBI:24875"/>
    </ligand>
</feature>
<evidence type="ECO:0000313" key="7">
    <source>
        <dbReference type="Proteomes" id="UP000295632"/>
    </source>
</evidence>
<feature type="signal peptide" evidence="5">
    <location>
        <begin position="1"/>
        <end position="24"/>
    </location>
</feature>
<organism evidence="6 7">
    <name type="scientific">Aureibacillus halotolerans</name>
    <dbReference type="NCBI Taxonomy" id="1508390"/>
    <lineage>
        <taxon>Bacteria</taxon>
        <taxon>Bacillati</taxon>
        <taxon>Bacillota</taxon>
        <taxon>Bacilli</taxon>
        <taxon>Bacillales</taxon>
        <taxon>Bacillaceae</taxon>
        <taxon>Aureibacillus</taxon>
    </lineage>
</organism>
<keyword evidence="2" id="KW-0813">Transport</keyword>
<evidence type="ECO:0000256" key="4">
    <source>
        <dbReference type="PIRSR" id="PIRSR002825-1"/>
    </source>
</evidence>
<evidence type="ECO:0000256" key="1">
    <source>
        <dbReference type="ARBA" id="ARBA00008520"/>
    </source>
</evidence>
<keyword evidence="7" id="KW-1185">Reference proteome</keyword>
<feature type="chain" id="PRO_5020968361" evidence="5">
    <location>
        <begin position="25"/>
        <end position="361"/>
    </location>
</feature>
<comment type="caution">
    <text evidence="6">The sequence shown here is derived from an EMBL/GenBank/DDBJ whole genome shotgun (WGS) entry which is preliminary data.</text>
</comment>
<keyword evidence="2" id="KW-0406">Ion transport</keyword>
<dbReference type="SUPFAM" id="SSF53850">
    <property type="entry name" value="Periplasmic binding protein-like II"/>
    <property type="match status" value="1"/>
</dbReference>
<dbReference type="OrthoDB" id="9769319at2"/>
<keyword evidence="4" id="KW-0479">Metal-binding</keyword>
<sequence length="361" mass="39903">MKKKARLFLHASLGFAIAMLAACGADTNQSALTNESTEETTTEDSGEVNLYSARHYDVDKELYDQFEEESGIKVNVVEGDANELIERMKREGENSPADLFITVDGGILHTAKEADILQPFESEIINEQVPENLRDPDNEWVGLSTRARVIVYHKDRVDPSELSTYEDLATDTWKERLLVRSSTNLYNQSLIASLIEINGEEETAKWAEGIAQNLARDPDGGDRDQAKAVVAGSGDIAILNTYYVGQMLVSDDEEEVKVAEQIGVFFPNQETTGTHINISGAGLSKHSENKENAIKLVEFLTAVEAQETVSNTNFEYPVNEDAERADILTEWGTFKAQDIDFAAYGVNNPTAVELANKAGWK</sequence>
<feature type="binding site" evidence="4">
    <location>
        <position position="243"/>
    </location>
    <ligand>
        <name>Fe cation</name>
        <dbReference type="ChEBI" id="CHEBI:24875"/>
    </ligand>
</feature>